<evidence type="ECO:0000313" key="2">
    <source>
        <dbReference type="Proteomes" id="UP000814033"/>
    </source>
</evidence>
<evidence type="ECO:0000313" key="1">
    <source>
        <dbReference type="EMBL" id="KAI0041100.1"/>
    </source>
</evidence>
<dbReference type="Proteomes" id="UP000814033">
    <property type="component" value="Unassembled WGS sequence"/>
</dbReference>
<name>A0ACB8RC03_9AGAM</name>
<gene>
    <name evidence="1" type="ORF">FA95DRAFT_1611280</name>
</gene>
<organism evidence="1 2">
    <name type="scientific">Auriscalpium vulgare</name>
    <dbReference type="NCBI Taxonomy" id="40419"/>
    <lineage>
        <taxon>Eukaryota</taxon>
        <taxon>Fungi</taxon>
        <taxon>Dikarya</taxon>
        <taxon>Basidiomycota</taxon>
        <taxon>Agaricomycotina</taxon>
        <taxon>Agaricomycetes</taxon>
        <taxon>Russulales</taxon>
        <taxon>Auriscalpiaceae</taxon>
        <taxon>Auriscalpium</taxon>
    </lineage>
</organism>
<comment type="caution">
    <text evidence="1">The sequence shown here is derived from an EMBL/GenBank/DDBJ whole genome shotgun (WGS) entry which is preliminary data.</text>
</comment>
<keyword evidence="2" id="KW-1185">Reference proteome</keyword>
<reference evidence="1" key="2">
    <citation type="journal article" date="2022" name="New Phytol.">
        <title>Evolutionary transition to the ectomycorrhizal habit in the genomes of a hyperdiverse lineage of mushroom-forming fungi.</title>
        <authorList>
            <person name="Looney B."/>
            <person name="Miyauchi S."/>
            <person name="Morin E."/>
            <person name="Drula E."/>
            <person name="Courty P.E."/>
            <person name="Kohler A."/>
            <person name="Kuo A."/>
            <person name="LaButti K."/>
            <person name="Pangilinan J."/>
            <person name="Lipzen A."/>
            <person name="Riley R."/>
            <person name="Andreopoulos W."/>
            <person name="He G."/>
            <person name="Johnson J."/>
            <person name="Nolan M."/>
            <person name="Tritt A."/>
            <person name="Barry K.W."/>
            <person name="Grigoriev I.V."/>
            <person name="Nagy L.G."/>
            <person name="Hibbett D."/>
            <person name="Henrissat B."/>
            <person name="Matheny P.B."/>
            <person name="Labbe J."/>
            <person name="Martin F.M."/>
        </authorList>
    </citation>
    <scope>NUCLEOTIDE SEQUENCE</scope>
    <source>
        <strain evidence="1">FP105234-sp</strain>
    </source>
</reference>
<proteinExistence type="predicted"/>
<protein>
    <submittedName>
        <fullName evidence="1">Uncharacterized protein</fullName>
    </submittedName>
</protein>
<reference evidence="1" key="1">
    <citation type="submission" date="2021-02" db="EMBL/GenBank/DDBJ databases">
        <authorList>
            <consortium name="DOE Joint Genome Institute"/>
            <person name="Ahrendt S."/>
            <person name="Looney B.P."/>
            <person name="Miyauchi S."/>
            <person name="Morin E."/>
            <person name="Drula E."/>
            <person name="Courty P.E."/>
            <person name="Chicoki N."/>
            <person name="Fauchery L."/>
            <person name="Kohler A."/>
            <person name="Kuo A."/>
            <person name="Labutti K."/>
            <person name="Pangilinan J."/>
            <person name="Lipzen A."/>
            <person name="Riley R."/>
            <person name="Andreopoulos W."/>
            <person name="He G."/>
            <person name="Johnson J."/>
            <person name="Barry K.W."/>
            <person name="Grigoriev I.V."/>
            <person name="Nagy L."/>
            <person name="Hibbett D."/>
            <person name="Henrissat B."/>
            <person name="Matheny P.B."/>
            <person name="Labbe J."/>
            <person name="Martin F."/>
        </authorList>
    </citation>
    <scope>NUCLEOTIDE SEQUENCE</scope>
    <source>
        <strain evidence="1">FP105234-sp</strain>
    </source>
</reference>
<accession>A0ACB8RC03</accession>
<sequence>MTAGTRGKQPAAQEAEAFRILTAKEYAALPPGKKGAYTKALNKQRQEPEDGGPHKRTKRTKAVAGGGEQTADGRKRAASATDIHVAAAKKSKAARVNNVASAANAADVSESINEQGRSDNHEPSDEDSDAEAVARRAIGARGKRKQAVVASDEDEEGSGQEPEQEPSDPEFQAGDASGEDFDGERVPKTMTRNQKVQYESALPNWKDKGAEQAHDGAFIAINAVEDFTDDDVDRALVAEARRRSLLPPATSLGGTSTQNQHAQMPAGTHSSTRRMATQSAGGSRIEAAGPGSPTLQGSMASARQMSNMPRPRIVTASALRAGQSRSAATSGASTVTNVAPAPAPASAAATAVATTPTAVPTPAPAVPANPAVVPAPVPAIGVSPAVVPAPVPAIAAAPAVVPAPAPASAITANSAVIPGVPAPTVAAHPAVVPAPAVPTAASAGESTQPTGQWPADTDVKSPEQGHTLMKAQTPRVRKVLKHALKTDLPHKLFFENTYPQPLERPAFFRAVMVSAAEAEEEEAIAARLRVDREYAAAMSKIPEARMSNLRGKMKDAADAAVRHAYGIDQYPPARHVHIIKWLVAEEGRLYIFPGDAAMSTYNEDLPFCHDGIVAVIRAVFFSPKAATRFDTALYCAGHDGPQLPDAMVASSAAAVEAGLRGYLMGCEPVKVDFSGTQFVRAYLDHMSTLRDLKEQSVLAYNALMGGLYLRVTGNVAGNQAHNAAIMAPLMGTANPHINPDAVLQALS</sequence>
<dbReference type="EMBL" id="MU276144">
    <property type="protein sequence ID" value="KAI0041100.1"/>
    <property type="molecule type" value="Genomic_DNA"/>
</dbReference>